<evidence type="ECO:0000256" key="1">
    <source>
        <dbReference type="ARBA" id="ARBA00004651"/>
    </source>
</evidence>
<keyword evidence="8 12" id="KW-0472">Membrane</keyword>
<dbReference type="PANTHER" id="PTHR24061">
    <property type="entry name" value="CALCIUM-SENSING RECEPTOR-RELATED"/>
    <property type="match status" value="1"/>
</dbReference>
<proteinExistence type="inferred from homology"/>
<feature type="chain" id="PRO_5043855792" evidence="13">
    <location>
        <begin position="21"/>
        <end position="872"/>
    </location>
</feature>
<keyword evidence="16" id="KW-1185">Reference proteome</keyword>
<evidence type="ECO:0000256" key="5">
    <source>
        <dbReference type="ARBA" id="ARBA00022729"/>
    </source>
</evidence>
<protein>
    <submittedName>
        <fullName evidence="15">Type-2 vomeronasal receptor</fullName>
    </submittedName>
</protein>
<keyword evidence="3" id="KW-1003">Cell membrane</keyword>
<dbReference type="CDD" id="cd15283">
    <property type="entry name" value="7tmC_V2R_pheromone"/>
    <property type="match status" value="1"/>
</dbReference>
<dbReference type="Proteomes" id="UP001474421">
    <property type="component" value="Unassembled WGS sequence"/>
</dbReference>
<keyword evidence="11" id="KW-0807">Transducer</keyword>
<keyword evidence="6 12" id="KW-1133">Transmembrane helix</keyword>
<dbReference type="Gene3D" id="3.40.50.2300">
    <property type="match status" value="2"/>
</dbReference>
<dbReference type="PRINTS" id="PR01535">
    <property type="entry name" value="VOMERONASL2R"/>
</dbReference>
<dbReference type="PANTHER" id="PTHR24061:SF599">
    <property type="entry name" value="G-PROTEIN COUPLED RECEPTORS FAMILY 3 PROFILE DOMAIN-CONTAINING PROTEIN"/>
    <property type="match status" value="1"/>
</dbReference>
<dbReference type="InterPro" id="IPR028082">
    <property type="entry name" value="Peripla_BP_I"/>
</dbReference>
<feature type="transmembrane region" description="Helical" evidence="12">
    <location>
        <begin position="724"/>
        <end position="746"/>
    </location>
</feature>
<dbReference type="InterPro" id="IPR000068">
    <property type="entry name" value="GPCR_3_Ca_sens_rcpt-rel"/>
</dbReference>
<evidence type="ECO:0000256" key="10">
    <source>
        <dbReference type="ARBA" id="ARBA00023180"/>
    </source>
</evidence>
<dbReference type="InterPro" id="IPR017978">
    <property type="entry name" value="GPCR_3_C"/>
</dbReference>
<dbReference type="Pfam" id="PF00003">
    <property type="entry name" value="7tm_3"/>
    <property type="match status" value="1"/>
</dbReference>
<dbReference type="Pfam" id="PF01094">
    <property type="entry name" value="ANF_receptor"/>
    <property type="match status" value="1"/>
</dbReference>
<dbReference type="PROSITE" id="PS50259">
    <property type="entry name" value="G_PROTEIN_RECEP_F3_4"/>
    <property type="match status" value="1"/>
</dbReference>
<dbReference type="Gene3D" id="2.10.50.30">
    <property type="entry name" value="GPCR, family 3, nine cysteines domain"/>
    <property type="match status" value="1"/>
</dbReference>
<feature type="signal peptide" evidence="13">
    <location>
        <begin position="1"/>
        <end position="20"/>
    </location>
</feature>
<keyword evidence="4 12" id="KW-0812">Transmembrane</keyword>
<dbReference type="InterPro" id="IPR038550">
    <property type="entry name" value="GPCR_3_9-Cys_sf"/>
</dbReference>
<evidence type="ECO:0000256" key="4">
    <source>
        <dbReference type="ARBA" id="ARBA00022692"/>
    </source>
</evidence>
<dbReference type="FunFam" id="3.40.50.2300:FF:000024">
    <property type="entry name" value="Vomeronasal 2, receptor 73"/>
    <property type="match status" value="1"/>
</dbReference>
<evidence type="ECO:0000256" key="13">
    <source>
        <dbReference type="SAM" id="SignalP"/>
    </source>
</evidence>
<feature type="transmembrane region" description="Helical" evidence="12">
    <location>
        <begin position="649"/>
        <end position="667"/>
    </location>
</feature>
<dbReference type="AlphaFoldDB" id="A0AAW1B7G9"/>
<dbReference type="EMBL" id="JAOTOJ010000008">
    <property type="protein sequence ID" value="KAK9397890.1"/>
    <property type="molecule type" value="Genomic_DNA"/>
</dbReference>
<feature type="transmembrane region" description="Helical" evidence="12">
    <location>
        <begin position="803"/>
        <end position="823"/>
    </location>
</feature>
<name>A0AAW1B7G9_CROAD</name>
<dbReference type="InterPro" id="IPR001828">
    <property type="entry name" value="ANF_lig-bd_rcpt"/>
</dbReference>
<feature type="transmembrane region" description="Helical" evidence="12">
    <location>
        <begin position="835"/>
        <end position="858"/>
    </location>
</feature>
<feature type="domain" description="G-protein coupled receptors family 3 profile" evidence="14">
    <location>
        <begin position="609"/>
        <end position="872"/>
    </location>
</feature>
<gene>
    <name evidence="15" type="ORF">NXF25_021251</name>
</gene>
<evidence type="ECO:0000256" key="8">
    <source>
        <dbReference type="ARBA" id="ARBA00023136"/>
    </source>
</evidence>
<evidence type="ECO:0000256" key="3">
    <source>
        <dbReference type="ARBA" id="ARBA00022475"/>
    </source>
</evidence>
<evidence type="ECO:0000256" key="12">
    <source>
        <dbReference type="SAM" id="Phobius"/>
    </source>
</evidence>
<keyword evidence="10" id="KW-0325">Glycoprotein</keyword>
<keyword evidence="5 13" id="KW-0732">Signal</keyword>
<keyword evidence="9 15" id="KW-0675">Receptor</keyword>
<evidence type="ECO:0000259" key="14">
    <source>
        <dbReference type="PROSITE" id="PS50259"/>
    </source>
</evidence>
<dbReference type="SUPFAM" id="SSF53822">
    <property type="entry name" value="Periplasmic binding protein-like I"/>
    <property type="match status" value="1"/>
</dbReference>
<dbReference type="Pfam" id="PF07562">
    <property type="entry name" value="NCD3G"/>
    <property type="match status" value="1"/>
</dbReference>
<feature type="transmembrane region" description="Helical" evidence="12">
    <location>
        <begin position="766"/>
        <end position="791"/>
    </location>
</feature>
<comment type="caution">
    <text evidence="15">The sequence shown here is derived from an EMBL/GenBank/DDBJ whole genome shotgun (WGS) entry which is preliminary data.</text>
</comment>
<feature type="transmembrane region" description="Helical" evidence="12">
    <location>
        <begin position="679"/>
        <end position="703"/>
    </location>
</feature>
<dbReference type="PRINTS" id="PR00248">
    <property type="entry name" value="GPCRMGR"/>
</dbReference>
<evidence type="ECO:0000256" key="6">
    <source>
        <dbReference type="ARBA" id="ARBA00022989"/>
    </source>
</evidence>
<comment type="subcellular location">
    <subcellularLocation>
        <location evidence="1">Cell membrane</location>
        <topology evidence="1">Multi-pass membrane protein</topology>
    </subcellularLocation>
</comment>
<reference evidence="15 16" key="1">
    <citation type="journal article" date="2024" name="Proc. Natl. Acad. Sci. U.S.A.">
        <title>The genetic regulatory architecture and epigenomic basis for age-related changes in rattlesnake venom.</title>
        <authorList>
            <person name="Hogan M.P."/>
            <person name="Holding M.L."/>
            <person name="Nystrom G.S."/>
            <person name="Colston T.J."/>
            <person name="Bartlett D.A."/>
            <person name="Mason A.J."/>
            <person name="Ellsworth S.A."/>
            <person name="Rautsaw R.M."/>
            <person name="Lawrence K.C."/>
            <person name="Strickland J.L."/>
            <person name="He B."/>
            <person name="Fraser P."/>
            <person name="Margres M.J."/>
            <person name="Gilbert D.M."/>
            <person name="Gibbs H.L."/>
            <person name="Parkinson C.L."/>
            <person name="Rokyta D.R."/>
        </authorList>
    </citation>
    <scope>NUCLEOTIDE SEQUENCE [LARGE SCALE GENOMIC DNA]</scope>
    <source>
        <strain evidence="15">DRR0105</strain>
    </source>
</reference>
<dbReference type="InterPro" id="IPR011500">
    <property type="entry name" value="GPCR_3_9-Cys_dom"/>
</dbReference>
<sequence length="872" mass="98776">MVMFMASVLVILVFEAAYNSHPVKCPTSLPLAILHKDYHPGDFIIGAILSQIYVFPPSATFERNPSSDVFDNVIIITQSYQHILALQFAIETINKSPRILCNVTLGFHVLNSNFHPTWTFRVSLELLSTQGKFIPNYKCDMQANLASVIGGPDADVCHYMAIILYNYKIPQLAYGSSPVMNDISPKVFLHQIFPDINQQYKGILQILLYFQWIWIGVIFFTNVSGEKCVENQLPLFAHAGICFNFIETFPLVNFSTEITKMVAEGEKTTRLIMEATTNVVVVHGEIQTMVVLRAMLHISEFEEIPMKTKVWIFIAQMDFTSMSFQRSWPIDFLHGALSFAVHSEEVLGFHEFLQHRKLTLEQEDGFSRDFWKKAFQCSFSTVPGEPMEEDICTGEENLDQLPGSIFEMSMSSHSYSIYNAVHVVAEALHNRHSSAMKKVARRNEQRQQFLKQQPWQLHHFLRSVSFNNSVGEMLSFSSKGELIAGFDIINWITFPNQSFVRVKVGKMAPQNAPGKAFTISEDEIQWAKAFNQKPPISLCNSHCNSGYSRKRIEGKPFCCYNCHRCPEGKISYPKDLDNCFQCPEDQYPNKDQNLCLPKNISFLSFEEPLGIALTVLALFFSFLTALVLHLFIKHQETPIVKANNRNLSYILLISLLFSFICTLLFIGQPTKLMCLLRQTAFGIIFSIAISCVLAKTIVVVLAFMATTPGGGMRKWSGKHLANSIVLSCSFSQALIYSVWLVTAAPFPDVDMHSLIKEIILKCNEGSVTMFYIVLGFLGFLATFSFSVAFLARNLPDSFNEAKFITFSMLVFCTVWVSFVPTYLSTKGKYMVAMEIFSILASSAGLLVCIFSPKVYILLLRPELNCRKHLRRK</sequence>
<dbReference type="GO" id="GO:0005886">
    <property type="term" value="C:plasma membrane"/>
    <property type="evidence" value="ECO:0007669"/>
    <property type="project" value="UniProtKB-SubCell"/>
</dbReference>
<evidence type="ECO:0000256" key="7">
    <source>
        <dbReference type="ARBA" id="ARBA00023040"/>
    </source>
</evidence>
<feature type="transmembrane region" description="Helical" evidence="12">
    <location>
        <begin position="609"/>
        <end position="628"/>
    </location>
</feature>
<evidence type="ECO:0000313" key="15">
    <source>
        <dbReference type="EMBL" id="KAK9397890.1"/>
    </source>
</evidence>
<dbReference type="GO" id="GO:0004930">
    <property type="term" value="F:G protein-coupled receptor activity"/>
    <property type="evidence" value="ECO:0007669"/>
    <property type="project" value="UniProtKB-KW"/>
</dbReference>
<accession>A0AAW1B7G9</accession>
<keyword evidence="7" id="KW-0297">G-protein coupled receptor</keyword>
<dbReference type="FunFam" id="2.10.50.30:FF:000002">
    <property type="entry name" value="Vomeronasal 2 receptor, h1"/>
    <property type="match status" value="1"/>
</dbReference>
<organism evidence="15 16">
    <name type="scientific">Crotalus adamanteus</name>
    <name type="common">Eastern diamondback rattlesnake</name>
    <dbReference type="NCBI Taxonomy" id="8729"/>
    <lineage>
        <taxon>Eukaryota</taxon>
        <taxon>Metazoa</taxon>
        <taxon>Chordata</taxon>
        <taxon>Craniata</taxon>
        <taxon>Vertebrata</taxon>
        <taxon>Euteleostomi</taxon>
        <taxon>Lepidosauria</taxon>
        <taxon>Squamata</taxon>
        <taxon>Bifurcata</taxon>
        <taxon>Unidentata</taxon>
        <taxon>Episquamata</taxon>
        <taxon>Toxicofera</taxon>
        <taxon>Serpentes</taxon>
        <taxon>Colubroidea</taxon>
        <taxon>Viperidae</taxon>
        <taxon>Crotalinae</taxon>
        <taxon>Crotalus</taxon>
    </lineage>
</organism>
<dbReference type="PROSITE" id="PS00981">
    <property type="entry name" value="G_PROTEIN_RECEP_F3_3"/>
    <property type="match status" value="1"/>
</dbReference>
<evidence type="ECO:0000256" key="2">
    <source>
        <dbReference type="ARBA" id="ARBA00007242"/>
    </source>
</evidence>
<evidence type="ECO:0000313" key="16">
    <source>
        <dbReference type="Proteomes" id="UP001474421"/>
    </source>
</evidence>
<evidence type="ECO:0000256" key="11">
    <source>
        <dbReference type="ARBA" id="ARBA00023224"/>
    </source>
</evidence>
<dbReference type="InterPro" id="IPR000337">
    <property type="entry name" value="GPCR_3"/>
</dbReference>
<dbReference type="InterPro" id="IPR017979">
    <property type="entry name" value="GPCR_3_CS"/>
</dbReference>
<comment type="similarity">
    <text evidence="2">Belongs to the G-protein coupled receptor 3 family.</text>
</comment>
<evidence type="ECO:0000256" key="9">
    <source>
        <dbReference type="ARBA" id="ARBA00023170"/>
    </source>
</evidence>
<dbReference type="InterPro" id="IPR004073">
    <property type="entry name" value="GPCR_3_vmron_rcpt_2"/>
</dbReference>